<dbReference type="RefSeq" id="WP_006213639.1">
    <property type="nucleotide sequence ID" value="NZ_ANHZ02000003.1"/>
</dbReference>
<evidence type="ECO:0000256" key="2">
    <source>
        <dbReference type="ARBA" id="ARBA00022723"/>
    </source>
</evidence>
<evidence type="ECO:0000256" key="7">
    <source>
        <dbReference type="ARBA" id="ARBA00022958"/>
    </source>
</evidence>
<feature type="binding site" evidence="9">
    <location>
        <position position="190"/>
    </location>
    <ligand>
        <name>ATP</name>
        <dbReference type="ChEBI" id="CHEBI:30616"/>
    </ligand>
</feature>
<keyword evidence="5 9" id="KW-0067">ATP-binding</keyword>
<name>M2YG75_9MICC</name>
<reference evidence="12 13" key="1">
    <citation type="journal article" date="2014" name="Genome Announc.">
        <title>Draft Genome Sequence of Kocuria palustris PEL.</title>
        <authorList>
            <person name="Sharma G."/>
            <person name="Khatri I."/>
            <person name="Subramanian S."/>
        </authorList>
    </citation>
    <scope>NUCLEOTIDE SEQUENCE [LARGE SCALE GENOMIC DNA]</scope>
    <source>
        <strain evidence="12 13">PEL</strain>
    </source>
</reference>
<dbReference type="InterPro" id="IPR002139">
    <property type="entry name" value="Ribo/fructo_kinase"/>
</dbReference>
<sequence length="313" mass="32172">MTDRYPATDGDVVIIGSLNADLVVRTQRHPEPGETVQGGPLSTAPGGKSANQAAAAARLGARVRMVGAVGDDPHGQMLLESLEGHGVDTAHVASLSDTATGTAVITVSEDGENTIVISPGANGEVAPERITPELFDGVRTLALTFEIPAETVIAAARAAHDAGVTVVLNPSPFRQPEPELLERTDLLVVNAHEMAQLSGTEIPDDDSQWQRAGQRLAETTGVADAVVTLGPDGAVLMRTRDGRTQAQRVAGHRVQAVDTTGAGDSVTGTLAAALAAGAELPAAVELAMRVGAIATRSEGAQPSYPSRAQLDEL</sequence>
<dbReference type="Gene3D" id="3.40.1190.20">
    <property type="match status" value="1"/>
</dbReference>
<evidence type="ECO:0000256" key="10">
    <source>
        <dbReference type="SAM" id="MobiDB-lite"/>
    </source>
</evidence>
<evidence type="ECO:0000256" key="9">
    <source>
        <dbReference type="HAMAP-Rule" id="MF_01987"/>
    </source>
</evidence>
<dbReference type="AlphaFoldDB" id="M2YG75"/>
<protein>
    <recommendedName>
        <fullName evidence="9">Ribokinase</fullName>
        <shortName evidence="9">RK</shortName>
        <ecNumber evidence="9">2.7.1.15</ecNumber>
    </recommendedName>
</protein>
<evidence type="ECO:0000256" key="8">
    <source>
        <dbReference type="ARBA" id="ARBA00023277"/>
    </source>
</evidence>
<dbReference type="UniPathway" id="UPA00916">
    <property type="reaction ID" value="UER00889"/>
</dbReference>
<evidence type="ECO:0000313" key="12">
    <source>
        <dbReference type="EMBL" id="EME37524.1"/>
    </source>
</evidence>
<feature type="active site" description="Proton acceptor" evidence="9">
    <location>
        <position position="264"/>
    </location>
</feature>
<comment type="cofactor">
    <cofactor evidence="9">
        <name>Mg(2+)</name>
        <dbReference type="ChEBI" id="CHEBI:18420"/>
    </cofactor>
    <text evidence="9">Requires a divalent cation, most likely magnesium in vivo, as an electrophilic catalyst to aid phosphoryl group transfer. It is the chelate of the metal and the nucleotide that is the actual substrate.</text>
</comment>
<dbReference type="SUPFAM" id="SSF53613">
    <property type="entry name" value="Ribokinase-like"/>
    <property type="match status" value="1"/>
</dbReference>
<evidence type="ECO:0000259" key="11">
    <source>
        <dbReference type="Pfam" id="PF00294"/>
    </source>
</evidence>
<dbReference type="InterPro" id="IPR011877">
    <property type="entry name" value="Ribokinase"/>
</dbReference>
<comment type="similarity">
    <text evidence="9">Belongs to the carbohydrate kinase PfkB family. Ribokinase subfamily.</text>
</comment>
<feature type="binding site" evidence="9">
    <location>
        <position position="258"/>
    </location>
    <ligand>
        <name>K(+)</name>
        <dbReference type="ChEBI" id="CHEBI:29103"/>
    </ligand>
</feature>
<evidence type="ECO:0000256" key="4">
    <source>
        <dbReference type="ARBA" id="ARBA00022777"/>
    </source>
</evidence>
<comment type="caution">
    <text evidence="9">Lacks conserved residue(s) required for the propagation of feature annotation.</text>
</comment>
<dbReference type="EC" id="2.7.1.15" evidence="9"/>
<dbReference type="GO" id="GO:0019303">
    <property type="term" value="P:D-ribose catabolic process"/>
    <property type="evidence" value="ECO:0007669"/>
    <property type="project" value="UniProtKB-UniRule"/>
</dbReference>
<evidence type="ECO:0000256" key="5">
    <source>
        <dbReference type="ARBA" id="ARBA00022840"/>
    </source>
</evidence>
<comment type="activity regulation">
    <text evidence="9">Activated by a monovalent cation that binds near, but not in, the active site. The most likely occupant of the site in vivo is potassium. Ion binding induces a conformational change that may alter substrate affinity.</text>
</comment>
<keyword evidence="3 9" id="KW-0547">Nucleotide-binding</keyword>
<feature type="binding site" evidence="9">
    <location>
        <position position="260"/>
    </location>
    <ligand>
        <name>K(+)</name>
        <dbReference type="ChEBI" id="CHEBI:29103"/>
    </ligand>
</feature>
<feature type="binding site" evidence="9">
    <location>
        <begin position="228"/>
        <end position="233"/>
    </location>
    <ligand>
        <name>ATP</name>
        <dbReference type="ChEBI" id="CHEBI:30616"/>
    </ligand>
</feature>
<evidence type="ECO:0000256" key="3">
    <source>
        <dbReference type="ARBA" id="ARBA00022741"/>
    </source>
</evidence>
<evidence type="ECO:0000256" key="1">
    <source>
        <dbReference type="ARBA" id="ARBA00022679"/>
    </source>
</evidence>
<keyword evidence="8 9" id="KW-0119">Carbohydrate metabolism</keyword>
<comment type="subunit">
    <text evidence="9">Homodimer.</text>
</comment>
<dbReference type="InterPro" id="IPR029056">
    <property type="entry name" value="Ribokinase-like"/>
</dbReference>
<accession>M2YG75</accession>
<gene>
    <name evidence="9" type="primary">rbsK</name>
    <name evidence="12" type="ORF">C884_01575</name>
</gene>
<keyword evidence="4 9" id="KW-0418">Kinase</keyword>
<evidence type="ECO:0000313" key="13">
    <source>
        <dbReference type="Proteomes" id="UP000009877"/>
    </source>
</evidence>
<feature type="binding site" evidence="9">
    <location>
        <position position="294"/>
    </location>
    <ligand>
        <name>K(+)</name>
        <dbReference type="ChEBI" id="CHEBI:29103"/>
    </ligand>
</feature>
<comment type="function">
    <text evidence="9">Catalyzes the phosphorylation of ribose at O-5 in a reaction requiring ATP and magnesium. The resulting D-ribose-5-phosphate can then be used either for sythesis of nucleotides, histidine, and tryptophan, or as a component of the pentose phosphate pathway.</text>
</comment>
<dbReference type="InterPro" id="IPR011611">
    <property type="entry name" value="PfkB_dom"/>
</dbReference>
<comment type="subcellular location">
    <subcellularLocation>
        <location evidence="9">Cytoplasm</location>
    </subcellularLocation>
</comment>
<dbReference type="HAMAP" id="MF_01987">
    <property type="entry name" value="Ribokinase"/>
    <property type="match status" value="1"/>
</dbReference>
<keyword evidence="2 9" id="KW-0479">Metal-binding</keyword>
<feature type="binding site" evidence="9">
    <location>
        <position position="264"/>
    </location>
    <ligand>
        <name>substrate</name>
    </ligand>
</feature>
<keyword evidence="13" id="KW-1185">Reference proteome</keyword>
<feature type="region of interest" description="Disordered" evidence="10">
    <location>
        <begin position="29"/>
        <end position="48"/>
    </location>
</feature>
<dbReference type="GO" id="GO:0004747">
    <property type="term" value="F:ribokinase activity"/>
    <property type="evidence" value="ECO:0007669"/>
    <property type="project" value="UniProtKB-UniRule"/>
</dbReference>
<keyword evidence="6 9" id="KW-0460">Magnesium</keyword>
<comment type="caution">
    <text evidence="12">The sequence shown here is derived from an EMBL/GenBank/DDBJ whole genome shotgun (WGS) entry which is preliminary data.</text>
</comment>
<comment type="catalytic activity">
    <reaction evidence="9">
        <text>D-ribose + ATP = D-ribose 5-phosphate + ADP + H(+)</text>
        <dbReference type="Rhea" id="RHEA:13697"/>
        <dbReference type="ChEBI" id="CHEBI:15378"/>
        <dbReference type="ChEBI" id="CHEBI:30616"/>
        <dbReference type="ChEBI" id="CHEBI:47013"/>
        <dbReference type="ChEBI" id="CHEBI:78346"/>
        <dbReference type="ChEBI" id="CHEBI:456216"/>
        <dbReference type="EC" id="2.7.1.15"/>
    </reaction>
</comment>
<feature type="binding site" evidence="9">
    <location>
        <begin position="19"/>
        <end position="21"/>
    </location>
    <ligand>
        <name>substrate</name>
    </ligand>
</feature>
<keyword evidence="9" id="KW-0963">Cytoplasm</keyword>
<organism evidence="12 13">
    <name type="scientific">Kocuria palustris PEL</name>
    <dbReference type="NCBI Taxonomy" id="1236550"/>
    <lineage>
        <taxon>Bacteria</taxon>
        <taxon>Bacillati</taxon>
        <taxon>Actinomycetota</taxon>
        <taxon>Actinomycetes</taxon>
        <taxon>Micrococcales</taxon>
        <taxon>Micrococcaceae</taxon>
        <taxon>Kocuria</taxon>
    </lineage>
</organism>
<dbReference type="PANTHER" id="PTHR10584:SF166">
    <property type="entry name" value="RIBOKINASE"/>
    <property type="match status" value="1"/>
</dbReference>
<dbReference type="Proteomes" id="UP000009877">
    <property type="component" value="Unassembled WGS sequence"/>
</dbReference>
<feature type="binding site" evidence="9">
    <location>
        <position position="146"/>
    </location>
    <ligand>
        <name>substrate</name>
    </ligand>
</feature>
<dbReference type="PANTHER" id="PTHR10584">
    <property type="entry name" value="SUGAR KINASE"/>
    <property type="match status" value="1"/>
</dbReference>
<feature type="binding site" evidence="9">
    <location>
        <position position="299"/>
    </location>
    <ligand>
        <name>K(+)</name>
        <dbReference type="ChEBI" id="CHEBI:29103"/>
    </ligand>
</feature>
<feature type="domain" description="Carbohydrate kinase PfkB" evidence="11">
    <location>
        <begin position="11"/>
        <end position="306"/>
    </location>
</feature>
<dbReference type="STRING" id="71999.KPaMU14_01410"/>
<dbReference type="Pfam" id="PF00294">
    <property type="entry name" value="PfkB"/>
    <property type="match status" value="1"/>
</dbReference>
<dbReference type="PRINTS" id="PR00990">
    <property type="entry name" value="RIBOKINASE"/>
</dbReference>
<comment type="pathway">
    <text evidence="9">Carbohydrate metabolism; D-ribose degradation; D-ribose 5-phosphate from beta-D-ribopyranose: step 2/2.</text>
</comment>
<dbReference type="CDD" id="cd01174">
    <property type="entry name" value="ribokinase"/>
    <property type="match status" value="1"/>
</dbReference>
<dbReference type="GO" id="GO:0005829">
    <property type="term" value="C:cytosol"/>
    <property type="evidence" value="ECO:0007669"/>
    <property type="project" value="TreeGrafter"/>
</dbReference>
<dbReference type="EMBL" id="ANHZ02000003">
    <property type="protein sequence ID" value="EME37524.1"/>
    <property type="molecule type" value="Genomic_DNA"/>
</dbReference>
<keyword evidence="1 9" id="KW-0808">Transferase</keyword>
<feature type="binding site" evidence="9">
    <location>
        <begin position="263"/>
        <end position="264"/>
    </location>
    <ligand>
        <name>ATP</name>
        <dbReference type="ChEBI" id="CHEBI:30616"/>
    </ligand>
</feature>
<proteinExistence type="inferred from homology"/>
<keyword evidence="7 9" id="KW-0630">Potassium</keyword>
<evidence type="ECO:0000256" key="6">
    <source>
        <dbReference type="ARBA" id="ARBA00022842"/>
    </source>
</evidence>
<feature type="binding site" evidence="9">
    <location>
        <position position="297"/>
    </location>
    <ligand>
        <name>K(+)</name>
        <dbReference type="ChEBI" id="CHEBI:29103"/>
    </ligand>
</feature>
<feature type="binding site" evidence="9">
    <location>
        <begin position="47"/>
        <end position="51"/>
    </location>
    <ligand>
        <name>substrate</name>
    </ligand>
</feature>
<dbReference type="GO" id="GO:0046872">
    <property type="term" value="F:metal ion binding"/>
    <property type="evidence" value="ECO:0007669"/>
    <property type="project" value="UniProtKB-KW"/>
</dbReference>
<dbReference type="GO" id="GO:0005524">
    <property type="term" value="F:ATP binding"/>
    <property type="evidence" value="ECO:0007669"/>
    <property type="project" value="UniProtKB-UniRule"/>
</dbReference>
<feature type="binding site" evidence="9">
    <location>
        <position position="303"/>
    </location>
    <ligand>
        <name>K(+)</name>
        <dbReference type="ChEBI" id="CHEBI:29103"/>
    </ligand>
</feature>